<dbReference type="AlphaFoldDB" id="A0A1I2VYC5"/>
<evidence type="ECO:0000313" key="3">
    <source>
        <dbReference type="Proteomes" id="UP000199666"/>
    </source>
</evidence>
<dbReference type="EMBL" id="FOPP01000003">
    <property type="protein sequence ID" value="SFG94042.1"/>
    <property type="molecule type" value="Genomic_DNA"/>
</dbReference>
<evidence type="ECO:0000256" key="1">
    <source>
        <dbReference type="SAM" id="Phobius"/>
    </source>
</evidence>
<keyword evidence="1" id="KW-0812">Transmembrane</keyword>
<gene>
    <name evidence="2" type="ORF">SAMN04489864_103344</name>
</gene>
<organism evidence="2 3">
    <name type="scientific">Pedobacter insulae</name>
    <dbReference type="NCBI Taxonomy" id="414048"/>
    <lineage>
        <taxon>Bacteria</taxon>
        <taxon>Pseudomonadati</taxon>
        <taxon>Bacteroidota</taxon>
        <taxon>Sphingobacteriia</taxon>
        <taxon>Sphingobacteriales</taxon>
        <taxon>Sphingobacteriaceae</taxon>
        <taxon>Pedobacter</taxon>
    </lineage>
</organism>
<keyword evidence="3" id="KW-1185">Reference proteome</keyword>
<reference evidence="2 3" key="1">
    <citation type="submission" date="2016-10" db="EMBL/GenBank/DDBJ databases">
        <authorList>
            <person name="de Groot N.N."/>
        </authorList>
    </citation>
    <scope>NUCLEOTIDE SEQUENCE [LARGE SCALE GENOMIC DNA]</scope>
    <source>
        <strain evidence="2 3">DSM 18684</strain>
    </source>
</reference>
<keyword evidence="1" id="KW-1133">Transmembrane helix</keyword>
<sequence length="155" mass="17142">MKNLAFNTLKFGVLVGTFDILAALVQYYLKTQKNPITVLNFIASGVFGKEAFSGGNKMAAFGLLFHYLIALGFTLLFFVLYPKLKALIQNKFFLGSLYGLFIWLTMQFVIVPLSRAPIMKLKVEGAITAILILIVCIGIPLSLYAGTVIPNRKNN</sequence>
<accession>A0A1I2VYC5</accession>
<protein>
    <recommendedName>
        <fullName evidence="4">DUF1440 domain-containing protein</fullName>
    </recommendedName>
</protein>
<feature type="transmembrane region" description="Helical" evidence="1">
    <location>
        <begin position="12"/>
        <end position="29"/>
    </location>
</feature>
<dbReference type="Proteomes" id="UP000199666">
    <property type="component" value="Unassembled WGS sequence"/>
</dbReference>
<dbReference type="RefSeq" id="WP_090992844.1">
    <property type="nucleotide sequence ID" value="NZ_FOPP01000003.1"/>
</dbReference>
<feature type="transmembrane region" description="Helical" evidence="1">
    <location>
        <begin position="92"/>
        <end position="114"/>
    </location>
</feature>
<dbReference type="OrthoDB" id="7564746at2"/>
<name>A0A1I2VYC5_9SPHI</name>
<evidence type="ECO:0000313" key="2">
    <source>
        <dbReference type="EMBL" id="SFG94042.1"/>
    </source>
</evidence>
<proteinExistence type="predicted"/>
<keyword evidence="1" id="KW-0472">Membrane</keyword>
<feature type="transmembrane region" description="Helical" evidence="1">
    <location>
        <begin position="126"/>
        <end position="149"/>
    </location>
</feature>
<dbReference type="STRING" id="414048.SAMN04489864_103344"/>
<feature type="transmembrane region" description="Helical" evidence="1">
    <location>
        <begin position="58"/>
        <end position="80"/>
    </location>
</feature>
<evidence type="ECO:0008006" key="4">
    <source>
        <dbReference type="Google" id="ProtNLM"/>
    </source>
</evidence>